<evidence type="ECO:0000259" key="4">
    <source>
        <dbReference type="Pfam" id="PF03486"/>
    </source>
</evidence>
<evidence type="ECO:0000259" key="5">
    <source>
        <dbReference type="Pfam" id="PF22780"/>
    </source>
</evidence>
<keyword evidence="3" id="KW-0274">FAD</keyword>
<dbReference type="EMBL" id="BJMH01000010">
    <property type="protein sequence ID" value="GEB32972.1"/>
    <property type="molecule type" value="Genomic_DNA"/>
</dbReference>
<dbReference type="Pfam" id="PF22780">
    <property type="entry name" value="HI0933_like_1st"/>
    <property type="match status" value="1"/>
</dbReference>
<dbReference type="InterPro" id="IPR004792">
    <property type="entry name" value="BaiN-like"/>
</dbReference>
<evidence type="ECO:0000313" key="7">
    <source>
        <dbReference type="Proteomes" id="UP000316882"/>
    </source>
</evidence>
<dbReference type="InterPro" id="IPR023166">
    <property type="entry name" value="BaiN-like_dom_sf"/>
</dbReference>
<feature type="domain" description="RsdA/BaiN/AoA(So)-like insert" evidence="5">
    <location>
        <begin position="212"/>
        <end position="380"/>
    </location>
</feature>
<evidence type="ECO:0000256" key="3">
    <source>
        <dbReference type="ARBA" id="ARBA00022827"/>
    </source>
</evidence>
<organism evidence="6 7">
    <name type="scientific">Brevibacillus parabrevis</name>
    <dbReference type="NCBI Taxonomy" id="54914"/>
    <lineage>
        <taxon>Bacteria</taxon>
        <taxon>Bacillati</taxon>
        <taxon>Bacillota</taxon>
        <taxon>Bacilli</taxon>
        <taxon>Bacillales</taxon>
        <taxon>Paenibacillaceae</taxon>
        <taxon>Brevibacillus</taxon>
    </lineage>
</organism>
<name>A0A4Y3PET1_BREPA</name>
<accession>A0A4Y3PET1</accession>
<protein>
    <recommendedName>
        <fullName evidence="8">Flavoprotein</fullName>
    </recommendedName>
</protein>
<dbReference type="Gene3D" id="2.40.30.10">
    <property type="entry name" value="Translation factors"/>
    <property type="match status" value="1"/>
</dbReference>
<feature type="domain" description="RsdA/BaiN/AoA(So)-like Rossmann fold-like" evidence="4">
    <location>
        <begin position="24"/>
        <end position="433"/>
    </location>
</feature>
<dbReference type="PANTHER" id="PTHR42887">
    <property type="entry name" value="OS12G0638800 PROTEIN"/>
    <property type="match status" value="1"/>
</dbReference>
<dbReference type="Proteomes" id="UP000316882">
    <property type="component" value="Unassembled WGS sequence"/>
</dbReference>
<keyword evidence="2" id="KW-0285">Flavoprotein</keyword>
<dbReference type="PRINTS" id="PR00411">
    <property type="entry name" value="PNDRDTASEI"/>
</dbReference>
<dbReference type="AlphaFoldDB" id="A0A4Y3PET1"/>
<proteinExistence type="predicted"/>
<dbReference type="NCBIfam" id="TIGR00275">
    <property type="entry name" value="aminoacetone oxidase family FAD-binding enzyme"/>
    <property type="match status" value="1"/>
</dbReference>
<comment type="cofactor">
    <cofactor evidence="1">
        <name>FAD</name>
        <dbReference type="ChEBI" id="CHEBI:57692"/>
    </cofactor>
</comment>
<evidence type="ECO:0008006" key="8">
    <source>
        <dbReference type="Google" id="ProtNLM"/>
    </source>
</evidence>
<gene>
    <name evidence="6" type="primary">ytfP</name>
    <name evidence="6" type="ORF">BPA01_25520</name>
</gene>
<dbReference type="Gene3D" id="1.10.8.260">
    <property type="entry name" value="HI0933 insert domain-like"/>
    <property type="match status" value="1"/>
</dbReference>
<dbReference type="Gene3D" id="3.50.50.60">
    <property type="entry name" value="FAD/NAD(P)-binding domain"/>
    <property type="match status" value="1"/>
</dbReference>
<dbReference type="InterPro" id="IPR055178">
    <property type="entry name" value="RsdA/BaiN/AoA(So)-like_dom"/>
</dbReference>
<comment type="caution">
    <text evidence="6">The sequence shown here is derived from an EMBL/GenBank/DDBJ whole genome shotgun (WGS) entry which is preliminary data.</text>
</comment>
<dbReference type="InterPro" id="IPR036188">
    <property type="entry name" value="FAD/NAD-bd_sf"/>
</dbReference>
<keyword evidence="7" id="KW-1185">Reference proteome</keyword>
<sequence length="448" mass="48452">MGDASPYTITKDENEMNRSQYDFDVIIIGGGPSGLMSAVAASSQGARVCLVEKGGKLGRKLIISGGGRCNVTNAKEQDELIKQMPGNGRFMYSALTQFGNREIMQFFEGLGVALKEEDRGRMFPVTDKAVTVAQALIDLLKRQNVTIRLNSPVQEVLYENGRTAGILLQTGEKLSAPCVIIAVGGCSVPQTGSTGDGYAWAKAAGHTVTDLYPTEVPLTANDSFIRDKTLQGLSLRDVTMTLYAPNGKKINTQEGDMIFTHFGLSGPASLRMGHYVSTSQRKYGAIPLSLTLDLMPAKSKDEINAESWQLLEEQPKKAVKNVLKGYLPERIIPLLLSLSGISEDTTYSHMKKQDWASFAGIIKAFPLTITGTLSLEEAFITGGGVSVKEIDPRTMRSKLMDGLYFAGEVMDVHAHTGGYNITIAFSSGHSAGTHSAEEALEFFCENNV</sequence>
<dbReference type="Pfam" id="PF03486">
    <property type="entry name" value="HI0933_like"/>
    <property type="match status" value="1"/>
</dbReference>
<dbReference type="SUPFAM" id="SSF51905">
    <property type="entry name" value="FAD/NAD(P)-binding domain"/>
    <property type="match status" value="1"/>
</dbReference>
<reference evidence="6 7" key="1">
    <citation type="submission" date="2019-06" db="EMBL/GenBank/DDBJ databases">
        <title>Whole genome shotgun sequence of Brevibacillus parabrevis NBRC 12334.</title>
        <authorList>
            <person name="Hosoyama A."/>
            <person name="Uohara A."/>
            <person name="Ohji S."/>
            <person name="Ichikawa N."/>
        </authorList>
    </citation>
    <scope>NUCLEOTIDE SEQUENCE [LARGE SCALE GENOMIC DNA]</scope>
    <source>
        <strain evidence="6 7">NBRC 12334</strain>
    </source>
</reference>
<evidence type="ECO:0000256" key="1">
    <source>
        <dbReference type="ARBA" id="ARBA00001974"/>
    </source>
</evidence>
<dbReference type="STRING" id="54914.AV540_11390"/>
<dbReference type="PANTHER" id="PTHR42887:SF2">
    <property type="entry name" value="OS12G0638800 PROTEIN"/>
    <property type="match status" value="1"/>
</dbReference>
<dbReference type="SUPFAM" id="SSF160996">
    <property type="entry name" value="HI0933 insert domain-like"/>
    <property type="match status" value="1"/>
</dbReference>
<evidence type="ECO:0000313" key="6">
    <source>
        <dbReference type="EMBL" id="GEB32972.1"/>
    </source>
</evidence>
<dbReference type="InterPro" id="IPR057661">
    <property type="entry name" value="RsdA/BaiN/AoA(So)_Rossmann"/>
</dbReference>
<evidence type="ECO:0000256" key="2">
    <source>
        <dbReference type="ARBA" id="ARBA00022630"/>
    </source>
</evidence>